<dbReference type="AlphaFoldDB" id="A0A7J8LAT2"/>
<evidence type="ECO:0000256" key="1">
    <source>
        <dbReference type="SAM" id="MobiDB-lite"/>
    </source>
</evidence>
<evidence type="ECO:0000313" key="2">
    <source>
        <dbReference type="EMBL" id="MBA0549533.1"/>
    </source>
</evidence>
<accession>A0A7J8LAT2</accession>
<organism evidence="2 3">
    <name type="scientific">Gossypium lobatum</name>
    <dbReference type="NCBI Taxonomy" id="34289"/>
    <lineage>
        <taxon>Eukaryota</taxon>
        <taxon>Viridiplantae</taxon>
        <taxon>Streptophyta</taxon>
        <taxon>Embryophyta</taxon>
        <taxon>Tracheophyta</taxon>
        <taxon>Spermatophyta</taxon>
        <taxon>Magnoliopsida</taxon>
        <taxon>eudicotyledons</taxon>
        <taxon>Gunneridae</taxon>
        <taxon>Pentapetalae</taxon>
        <taxon>rosids</taxon>
        <taxon>malvids</taxon>
        <taxon>Malvales</taxon>
        <taxon>Malvaceae</taxon>
        <taxon>Malvoideae</taxon>
        <taxon>Gossypium</taxon>
    </lineage>
</organism>
<dbReference type="Proteomes" id="UP000593572">
    <property type="component" value="Unassembled WGS sequence"/>
</dbReference>
<dbReference type="InterPro" id="IPR012337">
    <property type="entry name" value="RNaseH-like_sf"/>
</dbReference>
<reference evidence="2 3" key="1">
    <citation type="journal article" date="2019" name="Genome Biol. Evol.">
        <title>Insights into the evolution of the New World diploid cottons (Gossypium, subgenus Houzingenia) based on genome sequencing.</title>
        <authorList>
            <person name="Grover C.E."/>
            <person name="Arick M.A. 2nd"/>
            <person name="Thrash A."/>
            <person name="Conover J.L."/>
            <person name="Sanders W.S."/>
            <person name="Peterson D.G."/>
            <person name="Frelichowski J.E."/>
            <person name="Scheffler J.A."/>
            <person name="Scheffler B.E."/>
            <person name="Wendel J.F."/>
        </authorList>
    </citation>
    <scope>NUCLEOTIDE SEQUENCE [LARGE SCALE GENOMIC DNA]</scope>
    <source>
        <strain evidence="2">157</strain>
        <tissue evidence="2">Leaf</tissue>
    </source>
</reference>
<dbReference type="SUPFAM" id="SSF53098">
    <property type="entry name" value="Ribonuclease H-like"/>
    <property type="match status" value="1"/>
</dbReference>
<keyword evidence="3" id="KW-1185">Reference proteome</keyword>
<comment type="caution">
    <text evidence="2">The sequence shown here is derived from an EMBL/GenBank/DDBJ whole genome shotgun (WGS) entry which is preliminary data.</text>
</comment>
<evidence type="ECO:0008006" key="4">
    <source>
        <dbReference type="Google" id="ProtNLM"/>
    </source>
</evidence>
<dbReference type="EMBL" id="JABEZX010000001">
    <property type="protein sequence ID" value="MBA0549533.1"/>
    <property type="molecule type" value="Genomic_DNA"/>
</dbReference>
<name>A0A7J8LAT2_9ROSI</name>
<feature type="compositionally biased region" description="Acidic residues" evidence="1">
    <location>
        <begin position="219"/>
        <end position="240"/>
    </location>
</feature>
<feature type="non-terminal residue" evidence="2">
    <location>
        <position position="1"/>
    </location>
</feature>
<feature type="region of interest" description="Disordered" evidence="1">
    <location>
        <begin position="207"/>
        <end position="240"/>
    </location>
</feature>
<dbReference type="GO" id="GO:0003676">
    <property type="term" value="F:nucleic acid binding"/>
    <property type="evidence" value="ECO:0007669"/>
    <property type="project" value="InterPro"/>
</dbReference>
<evidence type="ECO:0000313" key="3">
    <source>
        <dbReference type="Proteomes" id="UP000593572"/>
    </source>
</evidence>
<sequence>HLLGKCSILEAELWGILDSLALVQEKQGNKVLIQTDSLEAIKAIQDSILMSSSSTFIKWIHHLLKNVEDWKWHSVLPFNCVSYGLESGEKLGNRSGKGFRSCNTDILLPLTPIVEFVKTDGSGLSSTTIAVNTRTKTDTESPTTRLCGGFIGLLQSGYYNVLKISLGRHSSVSGTDLNFDGQYLSRHMGYRRIDDLLLLTETDKDTSNPLLEDDNKGIDEEEDTDEEKDVGEEEGVANTIDEDELDPKPIWFANAHWPSSLGLSAPSSSFVVNYYIILASYRVSDTLAS</sequence>
<dbReference type="InterPro" id="IPR036397">
    <property type="entry name" value="RNaseH_sf"/>
</dbReference>
<proteinExistence type="predicted"/>
<feature type="non-terminal residue" evidence="2">
    <location>
        <position position="289"/>
    </location>
</feature>
<dbReference type="Gene3D" id="3.30.420.10">
    <property type="entry name" value="Ribonuclease H-like superfamily/Ribonuclease H"/>
    <property type="match status" value="1"/>
</dbReference>
<protein>
    <recommendedName>
        <fullName evidence="4">RNase H type-1 domain-containing protein</fullName>
    </recommendedName>
</protein>
<gene>
    <name evidence="2" type="ORF">Golob_020558</name>
</gene>